<evidence type="ECO:0000256" key="2">
    <source>
        <dbReference type="ARBA" id="ARBA00022643"/>
    </source>
</evidence>
<feature type="domain" description="Nitroreductase" evidence="4">
    <location>
        <begin position="8"/>
        <end position="191"/>
    </location>
</feature>
<evidence type="ECO:0000259" key="4">
    <source>
        <dbReference type="Pfam" id="PF00881"/>
    </source>
</evidence>
<gene>
    <name evidence="5" type="ORF">MELE44368_25455</name>
</gene>
<keyword evidence="6" id="KW-1185">Reference proteome</keyword>
<sequence>MSGLEEAISQRRSTRMFLPDKPVPRELLDEALALAMRAPSNTNLQPWQLFLTSGRRRDRLVAALLEDASRGFPETVGIPERFAPLRFEFGALVYGAMGIARDDSEGRRVARLRNWEFFRAPVAGVVCMHRDLGSTDAVGVGMFLQTLLLALTARGLGTCVQASIAHFPDTLHAQLEIPDDLTVLCGLAIGHPDPSFPANHLDTPRNAVGDNVIFRE</sequence>
<keyword evidence="1" id="KW-0285">Flavoprotein</keyword>
<organism evidence="5 6">
    <name type="scientific">Mycolicibacterium elephantis DSM 44368</name>
    <dbReference type="NCBI Taxonomy" id="1335622"/>
    <lineage>
        <taxon>Bacteria</taxon>
        <taxon>Bacillati</taxon>
        <taxon>Actinomycetota</taxon>
        <taxon>Actinomycetes</taxon>
        <taxon>Mycobacteriales</taxon>
        <taxon>Mycobacteriaceae</taxon>
        <taxon>Mycolicibacterium</taxon>
    </lineage>
</organism>
<protein>
    <recommendedName>
        <fullName evidence="4">Nitroreductase domain-containing protein</fullName>
    </recommendedName>
</protein>
<dbReference type="CDD" id="cd02136">
    <property type="entry name" value="PnbA_NfnB-like"/>
    <property type="match status" value="1"/>
</dbReference>
<dbReference type="GO" id="GO:0016491">
    <property type="term" value="F:oxidoreductase activity"/>
    <property type="evidence" value="ECO:0007669"/>
    <property type="project" value="UniProtKB-KW"/>
</dbReference>
<reference evidence="5 6" key="1">
    <citation type="submission" date="2013-06" db="EMBL/GenBank/DDBJ databases">
        <title>The draft sequence of the Mycobacterium elephantis genome.</title>
        <authorList>
            <person name="Pettersson F.B."/>
            <person name="Das S."/>
            <person name="Dasgupta S."/>
            <person name="Bhattacharya A."/>
            <person name="Kirsebom L.A."/>
        </authorList>
    </citation>
    <scope>NUCLEOTIDE SEQUENCE [LARGE SCALE GENOMIC DNA]</scope>
    <source>
        <strain evidence="5 6">DSM 44368</strain>
    </source>
</reference>
<comment type="caution">
    <text evidence="5">The sequence shown here is derived from an EMBL/GenBank/DDBJ whole genome shotgun (WGS) entry which is preliminary data.</text>
</comment>
<evidence type="ECO:0000313" key="5">
    <source>
        <dbReference type="EMBL" id="RWA17099.1"/>
    </source>
</evidence>
<dbReference type="Proteomes" id="UP000287177">
    <property type="component" value="Unassembled WGS sequence"/>
</dbReference>
<dbReference type="InterPro" id="IPR000415">
    <property type="entry name" value="Nitroreductase-like"/>
</dbReference>
<dbReference type="AlphaFoldDB" id="A0A439DP55"/>
<dbReference type="RefSeq" id="WP_128110236.1">
    <property type="nucleotide sequence ID" value="NZ_ATDN01000035.1"/>
</dbReference>
<evidence type="ECO:0000313" key="6">
    <source>
        <dbReference type="Proteomes" id="UP000287177"/>
    </source>
</evidence>
<dbReference type="SUPFAM" id="SSF55469">
    <property type="entry name" value="FMN-dependent nitroreductase-like"/>
    <property type="match status" value="1"/>
</dbReference>
<dbReference type="InterPro" id="IPR029479">
    <property type="entry name" value="Nitroreductase"/>
</dbReference>
<dbReference type="PANTHER" id="PTHR23026">
    <property type="entry name" value="NADPH NITROREDUCTASE"/>
    <property type="match status" value="1"/>
</dbReference>
<dbReference type="PANTHER" id="PTHR23026:SF90">
    <property type="entry name" value="IODOTYROSINE DEIODINASE 1"/>
    <property type="match status" value="1"/>
</dbReference>
<proteinExistence type="predicted"/>
<accession>A0A439DP55</accession>
<keyword evidence="3" id="KW-0560">Oxidoreductase</keyword>
<evidence type="ECO:0000256" key="3">
    <source>
        <dbReference type="ARBA" id="ARBA00023002"/>
    </source>
</evidence>
<dbReference type="Gene3D" id="3.40.109.10">
    <property type="entry name" value="NADH Oxidase"/>
    <property type="match status" value="1"/>
</dbReference>
<keyword evidence="2" id="KW-0288">FMN</keyword>
<dbReference type="EMBL" id="ATDN01000035">
    <property type="protein sequence ID" value="RWA17099.1"/>
    <property type="molecule type" value="Genomic_DNA"/>
</dbReference>
<dbReference type="Pfam" id="PF00881">
    <property type="entry name" value="Nitroreductase"/>
    <property type="match status" value="1"/>
</dbReference>
<dbReference type="InterPro" id="IPR050627">
    <property type="entry name" value="Nitroreductase/BluB"/>
</dbReference>
<name>A0A439DP55_9MYCO</name>
<evidence type="ECO:0000256" key="1">
    <source>
        <dbReference type="ARBA" id="ARBA00022630"/>
    </source>
</evidence>